<keyword evidence="1" id="KW-1133">Transmembrane helix</keyword>
<keyword evidence="2" id="KW-0732">Signal</keyword>
<name>A0A0D2J2Z1_9BACT</name>
<reference evidence="4 5" key="1">
    <citation type="submission" date="2013-11" db="EMBL/GenBank/DDBJ databases">
        <title>Metagenomic analysis of a methanogenic consortium involved in long chain n-alkane degradation.</title>
        <authorList>
            <person name="Davidova I.A."/>
            <person name="Callaghan A.V."/>
            <person name="Wawrik B."/>
            <person name="Pruitt S."/>
            <person name="Marks C."/>
            <person name="Duncan K.E."/>
            <person name="Suflita J.M."/>
        </authorList>
    </citation>
    <scope>NUCLEOTIDE SEQUENCE [LARGE SCALE GENOMIC DNA]</scope>
    <source>
        <strain evidence="4 5">SPR</strain>
    </source>
</reference>
<protein>
    <recommendedName>
        <fullName evidence="3">Alpha-galactosidase NEW3 domain-containing protein</fullName>
    </recommendedName>
</protein>
<evidence type="ECO:0000259" key="3">
    <source>
        <dbReference type="Pfam" id="PF10633"/>
    </source>
</evidence>
<dbReference type="InterPro" id="IPR018905">
    <property type="entry name" value="A-galactase_NEW3"/>
</dbReference>
<proteinExistence type="predicted"/>
<dbReference type="AlphaFoldDB" id="A0A0D2J2Z1"/>
<sequence length="399" mass="43909">MKRSMALTLALAFILNLFTAAALAGDQNHKKPHARGLVAALKYPGITITPNEKVRIDLIARNLGGSDETVDFEILEKPDNWRAEIRHFNHIVSGVFLPQGDQASLEFTAEPMERGRLRPGEYAFTVLARTPDGYYQRKSKLLVTVQGKENVGKSLAINTSYPVLKGPGDSEFEFSLDIENKGSQDALFNLTAQGPRDWLISFKPAYENKQISSLKIKSDQSSTVGVNIIPARNALVGEYPIKIKVKGPRQEAAATLMVVLTGTYKISAGTVNGLLSLSAQKGDTSTINFMVKNTGTAPQSQVKFMSFKPENWKMEYKPEKLVNLKPGEVRQVEAFITPAKQALVGDYSVAVNCLGDKADKEMEFRVTVKASAAWGWVGIGIIIFVLLGLVFTFRKLGRR</sequence>
<dbReference type="Proteomes" id="UP000032233">
    <property type="component" value="Unassembled WGS sequence"/>
</dbReference>
<keyword evidence="5" id="KW-1185">Reference proteome</keyword>
<feature type="domain" description="Alpha-galactosidase NEW3" evidence="3">
    <location>
        <begin position="280"/>
        <end position="350"/>
    </location>
</feature>
<dbReference type="InParanoid" id="A0A0D2J2Z1"/>
<evidence type="ECO:0000313" key="5">
    <source>
        <dbReference type="Proteomes" id="UP000032233"/>
    </source>
</evidence>
<dbReference type="OrthoDB" id="8631677at2"/>
<accession>A0A0D2J2Z1</accession>
<dbReference type="PANTHER" id="PTHR39198:SF1">
    <property type="entry name" value="ALPHA-GALACTOSIDASE NEW3 DOMAIN-CONTAINING PROTEIN"/>
    <property type="match status" value="1"/>
</dbReference>
<keyword evidence="1" id="KW-0812">Transmembrane</keyword>
<dbReference type="RefSeq" id="WP_044350405.1">
    <property type="nucleotide sequence ID" value="NZ_AZAC01000029.1"/>
</dbReference>
<evidence type="ECO:0000256" key="2">
    <source>
        <dbReference type="SAM" id="SignalP"/>
    </source>
</evidence>
<gene>
    <name evidence="4" type="ORF">X474_18115</name>
</gene>
<evidence type="ECO:0000313" key="4">
    <source>
        <dbReference type="EMBL" id="KIX12519.1"/>
    </source>
</evidence>
<dbReference type="Pfam" id="PF10633">
    <property type="entry name" value="NPCBM_assoc"/>
    <property type="match status" value="1"/>
</dbReference>
<evidence type="ECO:0000256" key="1">
    <source>
        <dbReference type="SAM" id="Phobius"/>
    </source>
</evidence>
<feature type="chain" id="PRO_5002244640" description="Alpha-galactosidase NEW3 domain-containing protein" evidence="2">
    <location>
        <begin position="25"/>
        <end position="399"/>
    </location>
</feature>
<feature type="transmembrane region" description="Helical" evidence="1">
    <location>
        <begin position="373"/>
        <end position="393"/>
    </location>
</feature>
<organism evidence="4 5">
    <name type="scientific">Dethiosulfatarculus sandiegensis</name>
    <dbReference type="NCBI Taxonomy" id="1429043"/>
    <lineage>
        <taxon>Bacteria</taxon>
        <taxon>Pseudomonadati</taxon>
        <taxon>Thermodesulfobacteriota</taxon>
        <taxon>Desulfarculia</taxon>
        <taxon>Desulfarculales</taxon>
        <taxon>Desulfarculaceae</taxon>
        <taxon>Dethiosulfatarculus</taxon>
    </lineage>
</organism>
<dbReference type="STRING" id="1429043.X474_18115"/>
<feature type="signal peptide" evidence="2">
    <location>
        <begin position="1"/>
        <end position="24"/>
    </location>
</feature>
<dbReference type="PANTHER" id="PTHR39198">
    <property type="entry name" value="HYPOTHETICAL MEMBRANE PROTEIN, CONSERVED"/>
    <property type="match status" value="1"/>
</dbReference>
<comment type="caution">
    <text evidence="4">The sequence shown here is derived from an EMBL/GenBank/DDBJ whole genome shotgun (WGS) entry which is preliminary data.</text>
</comment>
<keyword evidence="1" id="KW-0472">Membrane</keyword>
<dbReference type="EMBL" id="AZAC01000029">
    <property type="protein sequence ID" value="KIX12519.1"/>
    <property type="molecule type" value="Genomic_DNA"/>
</dbReference>